<dbReference type="CDD" id="cd04629">
    <property type="entry name" value="CBS_pair_bac"/>
    <property type="match status" value="1"/>
</dbReference>
<evidence type="ECO:0000313" key="5">
    <source>
        <dbReference type="Proteomes" id="UP000283993"/>
    </source>
</evidence>
<name>A0A423PRU8_9GAMM</name>
<organism evidence="4 5">
    <name type="scientific">Salinisphaera orenii MK-B5</name>
    <dbReference type="NCBI Taxonomy" id="856730"/>
    <lineage>
        <taxon>Bacteria</taxon>
        <taxon>Pseudomonadati</taxon>
        <taxon>Pseudomonadota</taxon>
        <taxon>Gammaproteobacteria</taxon>
        <taxon>Salinisphaerales</taxon>
        <taxon>Salinisphaeraceae</taxon>
        <taxon>Salinisphaera</taxon>
    </lineage>
</organism>
<dbReference type="EMBL" id="AYKH01000010">
    <property type="protein sequence ID" value="ROO28339.1"/>
    <property type="molecule type" value="Genomic_DNA"/>
</dbReference>
<protein>
    <submittedName>
        <fullName evidence="4">Transcriptional regulator</fullName>
    </submittedName>
</protein>
<dbReference type="RefSeq" id="WP_123590369.1">
    <property type="nucleotide sequence ID" value="NZ_AYKH01000010.1"/>
</dbReference>
<dbReference type="Pfam" id="PF00571">
    <property type="entry name" value="CBS"/>
    <property type="match status" value="2"/>
</dbReference>
<keyword evidence="5" id="KW-1185">Reference proteome</keyword>
<accession>A0A423PRU8</accession>
<dbReference type="SMART" id="SM00116">
    <property type="entry name" value="CBS"/>
    <property type="match status" value="2"/>
</dbReference>
<evidence type="ECO:0000259" key="3">
    <source>
        <dbReference type="PROSITE" id="PS51371"/>
    </source>
</evidence>
<evidence type="ECO:0000256" key="2">
    <source>
        <dbReference type="PROSITE-ProRule" id="PRU00703"/>
    </source>
</evidence>
<dbReference type="PANTHER" id="PTHR43080">
    <property type="entry name" value="CBS DOMAIN-CONTAINING PROTEIN CBSX3, MITOCHONDRIAL"/>
    <property type="match status" value="1"/>
</dbReference>
<dbReference type="AlphaFoldDB" id="A0A423PRU8"/>
<feature type="domain" description="CBS" evidence="3">
    <location>
        <begin position="12"/>
        <end position="69"/>
    </location>
</feature>
<dbReference type="SUPFAM" id="SSF54631">
    <property type="entry name" value="CBS-domain pair"/>
    <property type="match status" value="1"/>
</dbReference>
<dbReference type="Gene3D" id="3.10.580.10">
    <property type="entry name" value="CBS-domain"/>
    <property type="match status" value="1"/>
</dbReference>
<dbReference type="Proteomes" id="UP000283993">
    <property type="component" value="Unassembled WGS sequence"/>
</dbReference>
<gene>
    <name evidence="4" type="ORF">SAOR_06430</name>
</gene>
<dbReference type="InterPro" id="IPR044729">
    <property type="entry name" value="CBS_bac"/>
</dbReference>
<feature type="domain" description="CBS" evidence="3">
    <location>
        <begin position="79"/>
        <end position="132"/>
    </location>
</feature>
<dbReference type="InterPro" id="IPR051257">
    <property type="entry name" value="Diverse_CBS-Domain"/>
</dbReference>
<dbReference type="InterPro" id="IPR046342">
    <property type="entry name" value="CBS_dom_sf"/>
</dbReference>
<dbReference type="PROSITE" id="PS51371">
    <property type="entry name" value="CBS"/>
    <property type="match status" value="2"/>
</dbReference>
<proteinExistence type="predicted"/>
<reference evidence="4 5" key="1">
    <citation type="submission" date="2013-10" db="EMBL/GenBank/DDBJ databases">
        <title>Salinisphaera orenii MK-B5 Genome Sequencing.</title>
        <authorList>
            <person name="Lai Q."/>
            <person name="Li C."/>
            <person name="Shao Z."/>
        </authorList>
    </citation>
    <scope>NUCLEOTIDE SEQUENCE [LARGE SCALE GENOMIC DNA]</scope>
    <source>
        <strain evidence="4 5">MK-B5</strain>
    </source>
</reference>
<evidence type="ECO:0000313" key="4">
    <source>
        <dbReference type="EMBL" id="ROO28339.1"/>
    </source>
</evidence>
<dbReference type="InterPro" id="IPR000644">
    <property type="entry name" value="CBS_dom"/>
</dbReference>
<keyword evidence="1 2" id="KW-0129">CBS domain</keyword>
<dbReference type="PANTHER" id="PTHR43080:SF26">
    <property type="entry name" value="REGULATORY PROTEIN"/>
    <property type="match status" value="1"/>
</dbReference>
<comment type="caution">
    <text evidence="4">The sequence shown here is derived from an EMBL/GenBank/DDBJ whole genome shotgun (WGS) entry which is preliminary data.</text>
</comment>
<evidence type="ECO:0000256" key="1">
    <source>
        <dbReference type="ARBA" id="ARBA00023122"/>
    </source>
</evidence>
<sequence>MGAPPLLIRHHMREVLVTFTRDMDVLRAIHLLLEKGVSGAPVVDRLGNIVGFLSERDAMAIALDASYYEDAAGTVERFMSKKVVTVDAEDSIISAARIFHDAPYKTLPVMVDNRLAGMLTRRDVLRSFERHR</sequence>